<dbReference type="Proteomes" id="UP001176941">
    <property type="component" value="Chromosome 2"/>
</dbReference>
<feature type="compositionally biased region" description="Low complexity" evidence="1">
    <location>
        <begin position="68"/>
        <end position="82"/>
    </location>
</feature>
<evidence type="ECO:0000313" key="3">
    <source>
        <dbReference type="Proteomes" id="UP001176941"/>
    </source>
</evidence>
<gene>
    <name evidence="2" type="ORF">MRATA1EN1_LOCUS9204</name>
</gene>
<name>A0ABN8YI31_RANTA</name>
<sequence>MDFCTLGRAGVRTEKGGQGLGEEIGRGEVIPGVLSIPFLERLSLSRDSCCGHTTNLKAGLPLRACLSSPPSPALSSSWCLAPRRSDRARGGQQRPLPPGQASAAAASALHQGRPRLRGSASAAARRRSRRCPGSPPRSRTACIPFLSS</sequence>
<proteinExistence type="predicted"/>
<accession>A0ABN8YI31</accession>
<dbReference type="EMBL" id="OX459938">
    <property type="protein sequence ID" value="CAI9160242.1"/>
    <property type="molecule type" value="Genomic_DNA"/>
</dbReference>
<feature type="region of interest" description="Disordered" evidence="1">
    <location>
        <begin position="68"/>
        <end position="148"/>
    </location>
</feature>
<organism evidence="2 3">
    <name type="scientific">Rangifer tarandus platyrhynchus</name>
    <name type="common">Svalbard reindeer</name>
    <dbReference type="NCBI Taxonomy" id="3082113"/>
    <lineage>
        <taxon>Eukaryota</taxon>
        <taxon>Metazoa</taxon>
        <taxon>Chordata</taxon>
        <taxon>Craniata</taxon>
        <taxon>Vertebrata</taxon>
        <taxon>Euteleostomi</taxon>
        <taxon>Mammalia</taxon>
        <taxon>Eutheria</taxon>
        <taxon>Laurasiatheria</taxon>
        <taxon>Artiodactyla</taxon>
        <taxon>Ruminantia</taxon>
        <taxon>Pecora</taxon>
        <taxon>Cervidae</taxon>
        <taxon>Odocoileinae</taxon>
        <taxon>Rangifer</taxon>
    </lineage>
</organism>
<evidence type="ECO:0000256" key="1">
    <source>
        <dbReference type="SAM" id="MobiDB-lite"/>
    </source>
</evidence>
<reference evidence="2" key="1">
    <citation type="submission" date="2023-04" db="EMBL/GenBank/DDBJ databases">
        <authorList>
            <consortium name="ELIXIR-Norway"/>
        </authorList>
    </citation>
    <scope>NUCLEOTIDE SEQUENCE [LARGE SCALE GENOMIC DNA]</scope>
</reference>
<keyword evidence="3" id="KW-1185">Reference proteome</keyword>
<protein>
    <submittedName>
        <fullName evidence="2">Uncharacterized protein</fullName>
    </submittedName>
</protein>
<evidence type="ECO:0000313" key="2">
    <source>
        <dbReference type="EMBL" id="CAI9160242.1"/>
    </source>
</evidence>